<feature type="region of interest" description="Disordered" evidence="1">
    <location>
        <begin position="1445"/>
        <end position="1471"/>
    </location>
</feature>
<gene>
    <name evidence="2" type="ORF">Cvel_3223</name>
</gene>
<feature type="compositionally biased region" description="Low complexity" evidence="1">
    <location>
        <begin position="335"/>
        <end position="361"/>
    </location>
</feature>
<feature type="compositionally biased region" description="Basic and acidic residues" evidence="1">
    <location>
        <begin position="1449"/>
        <end position="1462"/>
    </location>
</feature>
<reference evidence="2" key="1">
    <citation type="submission" date="2014-11" db="EMBL/GenBank/DDBJ databases">
        <authorList>
            <person name="Otto D Thomas"/>
            <person name="Naeem Raeece"/>
        </authorList>
    </citation>
    <scope>NUCLEOTIDE SEQUENCE</scope>
</reference>
<feature type="compositionally biased region" description="Pro residues" evidence="1">
    <location>
        <begin position="1580"/>
        <end position="1590"/>
    </location>
</feature>
<feature type="compositionally biased region" description="Basic and acidic residues" evidence="1">
    <location>
        <begin position="83"/>
        <end position="93"/>
    </location>
</feature>
<dbReference type="EMBL" id="CDMZ01000297">
    <property type="protein sequence ID" value="CEM11228.1"/>
    <property type="molecule type" value="Genomic_DNA"/>
</dbReference>
<feature type="region of interest" description="Disordered" evidence="1">
    <location>
        <begin position="1318"/>
        <end position="1364"/>
    </location>
</feature>
<feature type="compositionally biased region" description="Low complexity" evidence="1">
    <location>
        <begin position="1201"/>
        <end position="1237"/>
    </location>
</feature>
<organism evidence="2">
    <name type="scientific">Chromera velia CCMP2878</name>
    <dbReference type="NCBI Taxonomy" id="1169474"/>
    <lineage>
        <taxon>Eukaryota</taxon>
        <taxon>Sar</taxon>
        <taxon>Alveolata</taxon>
        <taxon>Colpodellida</taxon>
        <taxon>Chromeraceae</taxon>
        <taxon>Chromera</taxon>
    </lineage>
</organism>
<feature type="compositionally biased region" description="Pro residues" evidence="1">
    <location>
        <begin position="840"/>
        <end position="849"/>
    </location>
</feature>
<feature type="region of interest" description="Disordered" evidence="1">
    <location>
        <begin position="546"/>
        <end position="1019"/>
    </location>
</feature>
<feature type="compositionally biased region" description="Low complexity" evidence="1">
    <location>
        <begin position="738"/>
        <end position="757"/>
    </location>
</feature>
<feature type="compositionally biased region" description="Polar residues" evidence="1">
    <location>
        <begin position="1009"/>
        <end position="1019"/>
    </location>
</feature>
<proteinExistence type="predicted"/>
<dbReference type="VEuPathDB" id="CryptoDB:Cvel_3223"/>
<accession>A0A0G4FDF0</accession>
<feature type="region of interest" description="Disordered" evidence="1">
    <location>
        <begin position="1282"/>
        <end position="1303"/>
    </location>
</feature>
<feature type="region of interest" description="Disordered" evidence="1">
    <location>
        <begin position="1570"/>
        <end position="1631"/>
    </location>
</feature>
<protein>
    <submittedName>
        <fullName evidence="2">Uncharacterized protein</fullName>
    </submittedName>
</protein>
<feature type="compositionally biased region" description="Polar residues" evidence="1">
    <location>
        <begin position="1178"/>
        <end position="1192"/>
    </location>
</feature>
<feature type="compositionally biased region" description="Low complexity" evidence="1">
    <location>
        <begin position="1591"/>
        <end position="1604"/>
    </location>
</feature>
<evidence type="ECO:0000313" key="2">
    <source>
        <dbReference type="EMBL" id="CEM11228.1"/>
    </source>
</evidence>
<feature type="region of interest" description="Disordered" evidence="1">
    <location>
        <begin position="458"/>
        <end position="487"/>
    </location>
</feature>
<feature type="compositionally biased region" description="Low complexity" evidence="1">
    <location>
        <begin position="928"/>
        <end position="949"/>
    </location>
</feature>
<feature type="compositionally biased region" description="Polar residues" evidence="1">
    <location>
        <begin position="650"/>
        <end position="659"/>
    </location>
</feature>
<feature type="compositionally biased region" description="Low complexity" evidence="1">
    <location>
        <begin position="158"/>
        <end position="177"/>
    </location>
</feature>
<feature type="compositionally biased region" description="Polar residues" evidence="1">
    <location>
        <begin position="115"/>
        <end position="147"/>
    </location>
</feature>
<feature type="compositionally biased region" description="Basic and acidic residues" evidence="1">
    <location>
        <begin position="204"/>
        <end position="216"/>
    </location>
</feature>
<feature type="compositionally biased region" description="Polar residues" evidence="1">
    <location>
        <begin position="271"/>
        <end position="290"/>
    </location>
</feature>
<feature type="region of interest" description="Disordered" evidence="1">
    <location>
        <begin position="83"/>
        <end position="430"/>
    </location>
</feature>
<feature type="compositionally biased region" description="Low complexity" evidence="1">
    <location>
        <begin position="1155"/>
        <end position="1168"/>
    </location>
</feature>
<feature type="compositionally biased region" description="Polar residues" evidence="1">
    <location>
        <begin position="715"/>
        <end position="727"/>
    </location>
</feature>
<feature type="compositionally biased region" description="Polar residues" evidence="1">
    <location>
        <begin position="1244"/>
        <end position="1254"/>
    </location>
</feature>
<feature type="compositionally biased region" description="Low complexity" evidence="1">
    <location>
        <begin position="569"/>
        <end position="611"/>
    </location>
</feature>
<feature type="compositionally biased region" description="Low complexity" evidence="1">
    <location>
        <begin position="1318"/>
        <end position="1338"/>
    </location>
</feature>
<feature type="compositionally biased region" description="Basic and acidic residues" evidence="1">
    <location>
        <begin position="779"/>
        <end position="796"/>
    </location>
</feature>
<feature type="compositionally biased region" description="Low complexity" evidence="1">
    <location>
        <begin position="824"/>
        <end position="833"/>
    </location>
</feature>
<feature type="compositionally biased region" description="Basic and acidic residues" evidence="1">
    <location>
        <begin position="1084"/>
        <end position="1096"/>
    </location>
</feature>
<feature type="compositionally biased region" description="Basic and acidic residues" evidence="1">
    <location>
        <begin position="900"/>
        <end position="912"/>
    </location>
</feature>
<feature type="compositionally biased region" description="Low complexity" evidence="1">
    <location>
        <begin position="1570"/>
        <end position="1579"/>
    </location>
</feature>
<feature type="compositionally biased region" description="Basic residues" evidence="1">
    <location>
        <begin position="94"/>
        <end position="105"/>
    </location>
</feature>
<feature type="compositionally biased region" description="Basic and acidic residues" evidence="1">
    <location>
        <begin position="181"/>
        <end position="190"/>
    </location>
</feature>
<feature type="compositionally biased region" description="Polar residues" evidence="1">
    <location>
        <begin position="419"/>
        <end position="430"/>
    </location>
</feature>
<evidence type="ECO:0000256" key="1">
    <source>
        <dbReference type="SAM" id="MobiDB-lite"/>
    </source>
</evidence>
<sequence>MPSKTDTGPAAAFIDAKMMKIIAETAKAKTIKAAALQYNVPKENVREYVKKLDAGHFEHRNLMQREQVRIWRAERARRALELQEQRDEEERLARRQRKQQHHRSSTSRQSTSASESGNSSRPTTLNSSASTVASRKSDFSSAPSSTPLRPVAESPTAAPQSRRSQQNPPSSSPASRQVEATPRKAEKENRVAANRKPQSQFPSLEKEAKEEKEKESNSALPLESSAVSVSREEKEKEVQGEKEKDNSACDTKAEVEVEGGEGGAEQKERSASSGLSSIPPFTSAPGSTLSEGCGRCLLPSFPLSDTLSLSPSAPADARSPGGASAVDAPDFVSEPAGPSFPSAAIPSSSSSSAFVAQPSKSLRILTESNEEEREAERKQEQEEEQAEAPKETEGRRGKGKSRVRNEADAAGGASDKATRTSVETLTVASGSVASPVVRGGGTLETALTMASSCLTAATGAHEEGEASASKSVLEADGQEDEEVRGEATEGKKCLLTQRQKQIRALKGKLKDIQKLLDKKAAGETLIANQLVKISRKSQLETKIAELEREERLQQDPAPLTVEGEEEPAVDPSSSSSASASSSTQPPAAVQSSSARPPSPHGSHPPLSTPSHAHQKRALSIVVTPNASNTPPQLSGSGSRGGRPPLKPFTPTGNNHSMASQQQQQKQAATPSTADGGQKSEAVTAAEKVWPTLATAMSSVKSPKPRTDKPLMATPTRGSTVQKITFSSGGCVPRGISASSLSGGQHNNNNSSANSFPSSEKETGVGGNGAVERNGPAVEKNGRGGEGTKRTEQEHTRGGGVKESPDKKAAQMTCVVADTSAHLTQQPQQQQQQPVATMPSPMQPPGPRPAFPGSVQLLSRGASAPSYISPPTGAPPQQQQTQPPQPPLMHRQPAPPLLGTKPEHLLVRGREPRPATVLPVPAVDSSRSQQKNAIAAPNQQQPPVQTTAVPVESAAVEHSTQPAPAEKKKVEDKPPQAADTSAPQVKADKEASMPSQPSTIPPRGIIHFQPPTSGSSAETQGHYTQNARYSHMNSRPLGHHHGHFHSGGYHAGGRWGGRGGHYPISVTHGGSYGHHSRSLYGRGGGFDHHHDHTHDSSFRSGRGGRGRGGYGGGSRFRPVPDSVRAREDDKEKETEANTPAAVDSQTATKEPPDSRSVSAAPAQSASVASTPLVADTPSEAATTKQNQPIQTKSKWQKRETQSQRQHQKQQQQQAQQAQQNASSADPNQQSQQQQRSPAVLDPPAVSQQQSHQQLPTMPLPFNLAALSSIPAPLPGLQPSVSAPAVGGGTAASPSNGGNVNAPLLTPNPQLLQLLRQQSEFLSRQQSAPQQQQATASTAAGPNFPPPPMPGQQQQPQPQSGANTGVLPLNLNLNSLLLLQSYGLIGNGGQSQGAFQQGPGMPPFPGSMSTYGAGLFGAGSDPFVIGMPSSNAASSPLQTVPVKAAAGEGTAADKGESTDEEKVKAPAAKGGEAAVTVPEGDAAGGEAPAGTPPPPMGIDGKLGEGQAPVPFNAAAMPPNLPQLFSLPGTAPPPPHPPSSFVVPGKTTPLGLVTHFVYDPDQFAWVQVIGGPAAPQQQQQQTQPPPPPGPAPLAAPLHSASPAAGAGDVQVSEEVGEGNGSAAEAVKEVTEVGA</sequence>
<feature type="compositionally biased region" description="Basic and acidic residues" evidence="1">
    <location>
        <begin position="1622"/>
        <end position="1631"/>
    </location>
</feature>
<feature type="compositionally biased region" description="Basic and acidic residues" evidence="1">
    <location>
        <begin position="964"/>
        <end position="973"/>
    </location>
</feature>
<feature type="region of interest" description="Disordered" evidence="1">
    <location>
        <begin position="1082"/>
        <end position="1254"/>
    </location>
</feature>
<feature type="compositionally biased region" description="Basic and acidic residues" evidence="1">
    <location>
        <begin position="387"/>
        <end position="396"/>
    </location>
</feature>
<feature type="compositionally biased region" description="Gly residues" evidence="1">
    <location>
        <begin position="1100"/>
        <end position="1113"/>
    </location>
</feature>
<name>A0A0G4FDF0_9ALVE</name>
<feature type="compositionally biased region" description="Basic and acidic residues" evidence="1">
    <location>
        <begin position="230"/>
        <end position="255"/>
    </location>
</feature>
<feature type="compositionally biased region" description="Basic and acidic residues" evidence="1">
    <location>
        <begin position="1122"/>
        <end position="1134"/>
    </location>
</feature>